<organism evidence="1">
    <name type="scientific">Nymphaea colorata</name>
    <name type="common">pocket water lily</name>
    <dbReference type="NCBI Taxonomy" id="210225"/>
    <lineage>
        <taxon>Eukaryota</taxon>
        <taxon>Viridiplantae</taxon>
        <taxon>Streptophyta</taxon>
        <taxon>Embryophyta</taxon>
        <taxon>Tracheophyta</taxon>
        <taxon>Spermatophyta</taxon>
        <taxon>Magnoliopsida</taxon>
        <taxon>Nymphaeales</taxon>
        <taxon>Nymphaeaceae</taxon>
        <taxon>Nymphaea</taxon>
    </lineage>
</organism>
<sequence>MVYVVPVLFKKVKCCHEGEYFMCITDLTNVFLLISLPTDVYPFFLAPILLL</sequence>
<gene>
    <name evidence="1" type="ORF">NYM_LOCUS19585</name>
</gene>
<reference evidence="1" key="1">
    <citation type="submission" date="2019-09" db="EMBL/GenBank/DDBJ databases">
        <authorList>
            <person name="Zhang L."/>
        </authorList>
    </citation>
    <scope>NUCLEOTIDE SEQUENCE</scope>
</reference>
<proteinExistence type="predicted"/>
<dbReference type="EMBL" id="LR721783">
    <property type="protein sequence ID" value="VVW42604.1"/>
    <property type="molecule type" value="Genomic_DNA"/>
</dbReference>
<evidence type="ECO:0000313" key="1">
    <source>
        <dbReference type="EMBL" id="VVW42604.1"/>
    </source>
</evidence>
<dbReference type="AlphaFoldDB" id="A0A5K1DWT5"/>
<name>A0A5K1DWT5_9MAGN</name>
<protein>
    <submittedName>
        <fullName evidence="1">Uncharacterized protein</fullName>
    </submittedName>
</protein>
<dbReference type="Gramene" id="NC5G0158280.1">
    <property type="protein sequence ID" value="NC5G0158280.1:cds"/>
    <property type="gene ID" value="NC5G0158280"/>
</dbReference>
<accession>A0A5K1DWT5</accession>